<protein>
    <submittedName>
        <fullName evidence="1">Uncharacterized protein</fullName>
    </submittedName>
</protein>
<name>A0A0E9WNL4_ANGAN</name>
<reference evidence="1" key="1">
    <citation type="submission" date="2014-11" db="EMBL/GenBank/DDBJ databases">
        <authorList>
            <person name="Amaro Gonzalez C."/>
        </authorList>
    </citation>
    <scope>NUCLEOTIDE SEQUENCE</scope>
</reference>
<dbReference type="EMBL" id="GBXM01016635">
    <property type="protein sequence ID" value="JAH91942.1"/>
    <property type="molecule type" value="Transcribed_RNA"/>
</dbReference>
<organism evidence="1">
    <name type="scientific">Anguilla anguilla</name>
    <name type="common">European freshwater eel</name>
    <name type="synonym">Muraena anguilla</name>
    <dbReference type="NCBI Taxonomy" id="7936"/>
    <lineage>
        <taxon>Eukaryota</taxon>
        <taxon>Metazoa</taxon>
        <taxon>Chordata</taxon>
        <taxon>Craniata</taxon>
        <taxon>Vertebrata</taxon>
        <taxon>Euteleostomi</taxon>
        <taxon>Actinopterygii</taxon>
        <taxon>Neopterygii</taxon>
        <taxon>Teleostei</taxon>
        <taxon>Anguilliformes</taxon>
        <taxon>Anguillidae</taxon>
        <taxon>Anguilla</taxon>
    </lineage>
</organism>
<sequence length="45" mass="5111">MELIILSVYRICDTILLQQGEWEGLGTDMSKMDTPNFSCATKKET</sequence>
<reference evidence="1" key="2">
    <citation type="journal article" date="2015" name="Fish Shellfish Immunol.">
        <title>Early steps in the European eel (Anguilla anguilla)-Vibrio vulnificus interaction in the gills: Role of the RtxA13 toxin.</title>
        <authorList>
            <person name="Callol A."/>
            <person name="Pajuelo D."/>
            <person name="Ebbesson L."/>
            <person name="Teles M."/>
            <person name="MacKenzie S."/>
            <person name="Amaro C."/>
        </authorList>
    </citation>
    <scope>NUCLEOTIDE SEQUENCE</scope>
</reference>
<evidence type="ECO:0000313" key="1">
    <source>
        <dbReference type="EMBL" id="JAH91942.1"/>
    </source>
</evidence>
<dbReference type="AlphaFoldDB" id="A0A0E9WNL4"/>
<accession>A0A0E9WNL4</accession>
<proteinExistence type="predicted"/>